<evidence type="ECO:0000256" key="3">
    <source>
        <dbReference type="ARBA" id="ARBA00022989"/>
    </source>
</evidence>
<feature type="transmembrane region" description="Helical" evidence="5">
    <location>
        <begin position="306"/>
        <end position="328"/>
    </location>
</feature>
<dbReference type="GO" id="GO:0000271">
    <property type="term" value="P:polysaccharide biosynthetic process"/>
    <property type="evidence" value="ECO:0007669"/>
    <property type="project" value="InterPro"/>
</dbReference>
<feature type="transmembrane region" description="Helical" evidence="5">
    <location>
        <begin position="268"/>
        <end position="286"/>
    </location>
</feature>
<evidence type="ECO:0000256" key="5">
    <source>
        <dbReference type="SAM" id="Phobius"/>
    </source>
</evidence>
<feature type="transmembrane region" description="Helical" evidence="5">
    <location>
        <begin position="238"/>
        <end position="262"/>
    </location>
</feature>
<proteinExistence type="predicted"/>
<dbReference type="GO" id="GO:0016020">
    <property type="term" value="C:membrane"/>
    <property type="evidence" value="ECO:0007669"/>
    <property type="project" value="UniProtKB-SubCell"/>
</dbReference>
<organism evidence="8">
    <name type="scientific">Agrobacterium albertimagni</name>
    <dbReference type="NCBI Taxonomy" id="147266"/>
    <lineage>
        <taxon>Bacteria</taxon>
        <taxon>Pseudomonadati</taxon>
        <taxon>Pseudomonadota</taxon>
        <taxon>Alphaproteobacteria</taxon>
        <taxon>Hyphomicrobiales</taxon>
        <taxon>Rhizobiaceae</taxon>
        <taxon>Rhizobium/Agrobacterium group</taxon>
        <taxon>Agrobacterium</taxon>
    </lineage>
</organism>
<dbReference type="InterPro" id="IPR001173">
    <property type="entry name" value="Glyco_trans_2-like"/>
</dbReference>
<dbReference type="AlphaFoldDB" id="A0A7C1SGD4"/>
<evidence type="ECO:0000259" key="7">
    <source>
        <dbReference type="Pfam" id="PF04138"/>
    </source>
</evidence>
<dbReference type="PANTHER" id="PTHR48090:SF7">
    <property type="entry name" value="RFBJ PROTEIN"/>
    <property type="match status" value="1"/>
</dbReference>
<evidence type="ECO:0000313" key="8">
    <source>
        <dbReference type="EMBL" id="HEB42618.1"/>
    </source>
</evidence>
<dbReference type="InterPro" id="IPR050256">
    <property type="entry name" value="Glycosyltransferase_2"/>
</dbReference>
<evidence type="ECO:0000256" key="1">
    <source>
        <dbReference type="ARBA" id="ARBA00004141"/>
    </source>
</evidence>
<evidence type="ECO:0000259" key="6">
    <source>
        <dbReference type="Pfam" id="PF00535"/>
    </source>
</evidence>
<dbReference type="Pfam" id="PF04138">
    <property type="entry name" value="GtrA_DPMS_TM"/>
    <property type="match status" value="1"/>
</dbReference>
<sequence>MPSRRISIIAPTYNEAANIVPFAERVKTALANHDWELLFVDDNSADGTAQRAFDYGKVEPRVRPIIRFNDRGLAKSSIQGLLSAKGDLLCVMDADGQHDPSVVLEMVELMERDGLDIVSAARRLEDDQTMEGLSPLRRRLSQVGNGLSSFVIGRKLYDPLTGFFVIRRDRFLQLAPELGDPGFKLLLDILYTDKTLRHGEVFFDFGTRLHGTSKLDSHVLWKFATFLMSKMTRGILPANLISFLFVGGSGVFVHFSVLYAALALSASFATAQTVATLVAATSNFLLNNLLTFHDRRLRGPRLLSGYLKFLAVSAVGIVANVSAATLAYENLIHVVFVATLAGIAIDTVWKFVIANRFIWK</sequence>
<protein>
    <submittedName>
        <fullName evidence="8">Glycosyltransferase</fullName>
    </submittedName>
</protein>
<dbReference type="PANTHER" id="PTHR48090">
    <property type="entry name" value="UNDECAPRENYL-PHOSPHATE 4-DEOXY-4-FORMAMIDO-L-ARABINOSE TRANSFERASE-RELATED"/>
    <property type="match status" value="1"/>
</dbReference>
<feature type="domain" description="GtrA/DPMS transmembrane" evidence="7">
    <location>
        <begin position="243"/>
        <end position="359"/>
    </location>
</feature>
<keyword evidence="2 5" id="KW-0812">Transmembrane</keyword>
<comment type="subcellular location">
    <subcellularLocation>
        <location evidence="1">Membrane</location>
        <topology evidence="1">Multi-pass membrane protein</topology>
    </subcellularLocation>
</comment>
<evidence type="ECO:0000256" key="2">
    <source>
        <dbReference type="ARBA" id="ARBA00022692"/>
    </source>
</evidence>
<keyword evidence="8" id="KW-0808">Transferase</keyword>
<feature type="domain" description="Glycosyltransferase 2-like" evidence="6">
    <location>
        <begin position="7"/>
        <end position="169"/>
    </location>
</feature>
<name>A0A7C1SGD4_9HYPH</name>
<gene>
    <name evidence="8" type="ORF">ENP70_02715</name>
</gene>
<dbReference type="GO" id="GO:0016740">
    <property type="term" value="F:transferase activity"/>
    <property type="evidence" value="ECO:0007669"/>
    <property type="project" value="UniProtKB-KW"/>
</dbReference>
<keyword evidence="4 5" id="KW-0472">Membrane</keyword>
<evidence type="ECO:0000256" key="4">
    <source>
        <dbReference type="ARBA" id="ARBA00023136"/>
    </source>
</evidence>
<dbReference type="Gene3D" id="3.90.550.10">
    <property type="entry name" value="Spore Coat Polysaccharide Biosynthesis Protein SpsA, Chain A"/>
    <property type="match status" value="1"/>
</dbReference>
<keyword evidence="3 5" id="KW-1133">Transmembrane helix</keyword>
<dbReference type="InterPro" id="IPR007267">
    <property type="entry name" value="GtrA_DPMS_TM"/>
</dbReference>
<reference evidence="8" key="1">
    <citation type="journal article" date="2020" name="mSystems">
        <title>Genome- and Community-Level Interaction Insights into Carbon Utilization and Element Cycling Functions of Hydrothermarchaeota in Hydrothermal Sediment.</title>
        <authorList>
            <person name="Zhou Z."/>
            <person name="Liu Y."/>
            <person name="Xu W."/>
            <person name="Pan J."/>
            <person name="Luo Z.H."/>
            <person name="Li M."/>
        </authorList>
    </citation>
    <scope>NUCLEOTIDE SEQUENCE [LARGE SCALE GENOMIC DNA]</scope>
    <source>
        <strain evidence="8">SpSt-243</strain>
    </source>
</reference>
<dbReference type="InterPro" id="IPR029044">
    <property type="entry name" value="Nucleotide-diphossugar_trans"/>
</dbReference>
<comment type="caution">
    <text evidence="8">The sequence shown here is derived from an EMBL/GenBank/DDBJ whole genome shotgun (WGS) entry which is preliminary data.</text>
</comment>
<dbReference type="Pfam" id="PF00535">
    <property type="entry name" value="Glycos_transf_2"/>
    <property type="match status" value="1"/>
</dbReference>
<dbReference type="SUPFAM" id="SSF53448">
    <property type="entry name" value="Nucleotide-diphospho-sugar transferases"/>
    <property type="match status" value="1"/>
</dbReference>
<feature type="transmembrane region" description="Helical" evidence="5">
    <location>
        <begin position="334"/>
        <end position="353"/>
    </location>
</feature>
<accession>A0A7C1SGD4</accession>
<dbReference type="EMBL" id="DSKI01000147">
    <property type="protein sequence ID" value="HEB42618.1"/>
    <property type="molecule type" value="Genomic_DNA"/>
</dbReference>